<dbReference type="AlphaFoldDB" id="A0A1W0A4D5"/>
<keyword evidence="1" id="KW-1133">Transmembrane helix</keyword>
<keyword evidence="2" id="KW-0732">Signal</keyword>
<sequence>MNKLLLLVSLPLAHGECWLRNDGVRICSADGLEWMAMWWFWFAVLFFLCACTGGSYIYHRRNVNALYQQGFVTYSEPLILHEELKHAPKDRPLKIFYH</sequence>
<dbReference type="Proteomes" id="UP000243217">
    <property type="component" value="Unassembled WGS sequence"/>
</dbReference>
<keyword evidence="1" id="KW-0472">Membrane</keyword>
<evidence type="ECO:0000313" key="4">
    <source>
        <dbReference type="Proteomes" id="UP000243217"/>
    </source>
</evidence>
<evidence type="ECO:0000256" key="1">
    <source>
        <dbReference type="SAM" id="Phobius"/>
    </source>
</evidence>
<comment type="caution">
    <text evidence="3">The sequence shown here is derived from an EMBL/GenBank/DDBJ whole genome shotgun (WGS) entry which is preliminary data.</text>
</comment>
<gene>
    <name evidence="3" type="ORF">THRCLA_20731</name>
</gene>
<accession>A0A1W0A4D5</accession>
<feature type="signal peptide" evidence="2">
    <location>
        <begin position="1"/>
        <end position="15"/>
    </location>
</feature>
<name>A0A1W0A4D5_9STRA</name>
<keyword evidence="4" id="KW-1185">Reference proteome</keyword>
<protein>
    <recommendedName>
        <fullName evidence="5">Secreted protein</fullName>
    </recommendedName>
</protein>
<evidence type="ECO:0008006" key="5">
    <source>
        <dbReference type="Google" id="ProtNLM"/>
    </source>
</evidence>
<dbReference type="OrthoDB" id="67425at2759"/>
<reference evidence="3 4" key="1">
    <citation type="journal article" date="2014" name="Genome Biol. Evol.">
        <title>The secreted proteins of Achlya hypogyna and Thraustotheca clavata identify the ancestral oomycete secretome and reveal gene acquisitions by horizontal gene transfer.</title>
        <authorList>
            <person name="Misner I."/>
            <person name="Blouin N."/>
            <person name="Leonard G."/>
            <person name="Richards T.A."/>
            <person name="Lane C.E."/>
        </authorList>
    </citation>
    <scope>NUCLEOTIDE SEQUENCE [LARGE SCALE GENOMIC DNA]</scope>
    <source>
        <strain evidence="3 4">ATCC 34112</strain>
    </source>
</reference>
<keyword evidence="1" id="KW-0812">Transmembrane</keyword>
<evidence type="ECO:0000256" key="2">
    <source>
        <dbReference type="SAM" id="SignalP"/>
    </source>
</evidence>
<organism evidence="3 4">
    <name type="scientific">Thraustotheca clavata</name>
    <dbReference type="NCBI Taxonomy" id="74557"/>
    <lineage>
        <taxon>Eukaryota</taxon>
        <taxon>Sar</taxon>
        <taxon>Stramenopiles</taxon>
        <taxon>Oomycota</taxon>
        <taxon>Saprolegniomycetes</taxon>
        <taxon>Saprolegniales</taxon>
        <taxon>Achlyaceae</taxon>
        <taxon>Thraustotheca</taxon>
    </lineage>
</organism>
<proteinExistence type="predicted"/>
<dbReference type="EMBL" id="JNBS01000513">
    <property type="protein sequence ID" value="OQS05049.1"/>
    <property type="molecule type" value="Genomic_DNA"/>
</dbReference>
<feature type="transmembrane region" description="Helical" evidence="1">
    <location>
        <begin position="39"/>
        <end position="58"/>
    </location>
</feature>
<feature type="chain" id="PRO_5013071355" description="Secreted protein" evidence="2">
    <location>
        <begin position="16"/>
        <end position="98"/>
    </location>
</feature>
<evidence type="ECO:0000313" key="3">
    <source>
        <dbReference type="EMBL" id="OQS05049.1"/>
    </source>
</evidence>